<feature type="region of interest" description="Disordered" evidence="1">
    <location>
        <begin position="305"/>
        <end position="339"/>
    </location>
</feature>
<evidence type="ECO:0000256" key="1">
    <source>
        <dbReference type="SAM" id="MobiDB-lite"/>
    </source>
</evidence>
<comment type="caution">
    <text evidence="2">The sequence shown here is derived from an EMBL/GenBank/DDBJ whole genome shotgun (WGS) entry which is preliminary data.</text>
</comment>
<dbReference type="Pfam" id="PF02515">
    <property type="entry name" value="CoA_transf_3"/>
    <property type="match status" value="1"/>
</dbReference>
<dbReference type="InterPro" id="IPR050509">
    <property type="entry name" value="CoA-transferase_III"/>
</dbReference>
<dbReference type="InterPro" id="IPR044855">
    <property type="entry name" value="CoA-Trfase_III_dom3_sf"/>
</dbReference>
<protein>
    <submittedName>
        <fullName evidence="2">CoA transferase</fullName>
    </submittedName>
</protein>
<dbReference type="InterPro" id="IPR003673">
    <property type="entry name" value="CoA-Trfase_fam_III"/>
</dbReference>
<name>A0ABP4BKJ4_9ACTN</name>
<dbReference type="EMBL" id="BAAAHH010000010">
    <property type="protein sequence ID" value="GAA0951160.1"/>
    <property type="molecule type" value="Genomic_DNA"/>
</dbReference>
<organism evidence="2 3">
    <name type="scientific">Actinocorallia libanotica</name>
    <dbReference type="NCBI Taxonomy" id="46162"/>
    <lineage>
        <taxon>Bacteria</taxon>
        <taxon>Bacillati</taxon>
        <taxon>Actinomycetota</taxon>
        <taxon>Actinomycetes</taxon>
        <taxon>Streptosporangiales</taxon>
        <taxon>Thermomonosporaceae</taxon>
        <taxon>Actinocorallia</taxon>
    </lineage>
</organism>
<dbReference type="Gene3D" id="3.30.1540.10">
    <property type="entry name" value="formyl-coa transferase, domain 3"/>
    <property type="match status" value="1"/>
</dbReference>
<dbReference type="Proteomes" id="UP001500665">
    <property type="component" value="Unassembled WGS sequence"/>
</dbReference>
<keyword evidence="3" id="KW-1185">Reference proteome</keyword>
<dbReference type="Gene3D" id="3.40.50.10540">
    <property type="entry name" value="Crotonobetainyl-coa:carnitine coa-transferase, domain 1"/>
    <property type="match status" value="1"/>
</dbReference>
<dbReference type="SUPFAM" id="SSF89796">
    <property type="entry name" value="CoA-transferase family III (CaiB/BaiF)"/>
    <property type="match status" value="1"/>
</dbReference>
<dbReference type="InterPro" id="IPR023606">
    <property type="entry name" value="CoA-Trfase_III_dom_1_sf"/>
</dbReference>
<feature type="compositionally biased region" description="Polar residues" evidence="1">
    <location>
        <begin position="313"/>
        <end position="323"/>
    </location>
</feature>
<dbReference type="PANTHER" id="PTHR48228">
    <property type="entry name" value="SUCCINYL-COA--D-CITRAMALATE COA-TRANSFERASE"/>
    <property type="match status" value="1"/>
</dbReference>
<keyword evidence="2" id="KW-0808">Transferase</keyword>
<evidence type="ECO:0000313" key="3">
    <source>
        <dbReference type="Proteomes" id="UP001500665"/>
    </source>
</evidence>
<gene>
    <name evidence="2" type="ORF">GCM10009550_30500</name>
</gene>
<dbReference type="GO" id="GO:0016740">
    <property type="term" value="F:transferase activity"/>
    <property type="evidence" value="ECO:0007669"/>
    <property type="project" value="UniProtKB-KW"/>
</dbReference>
<evidence type="ECO:0000313" key="2">
    <source>
        <dbReference type="EMBL" id="GAA0951160.1"/>
    </source>
</evidence>
<proteinExistence type="predicted"/>
<dbReference type="RefSeq" id="WP_344241160.1">
    <property type="nucleotide sequence ID" value="NZ_BAAAHH010000010.1"/>
</dbReference>
<sequence>MGLLDGLRVLDLTMWRPGPYATQLLGRLGADVVKVEPPGGEPMRVFRDHFDVLNRHKRSVELDLKTDAGLARCLELAKDAEVFVEGFRPGVADRLGVGYARLREAAPALVYCSISGYGAEGPLVDVPGHDVNYRAYAGALAQDTTAAGAELAVADMAAATMAAFAITAAVLKARQTGAGERIDLAMADVLADWVETSPNMTDADAPVPGYGIYPTKDGRTIALGVVSEQALWAATCRALGLERHADVPFLQRFERLKELDGRIADAVAALTRDEALARLSREGAPVAPVLTRTEMLAHEHFRARGIGTGPIRTANQPNPSQGTAPELDEHRGEGWRLTD</sequence>
<feature type="compositionally biased region" description="Basic and acidic residues" evidence="1">
    <location>
        <begin position="327"/>
        <end position="339"/>
    </location>
</feature>
<reference evidence="3" key="1">
    <citation type="journal article" date="2019" name="Int. J. Syst. Evol. Microbiol.">
        <title>The Global Catalogue of Microorganisms (GCM) 10K type strain sequencing project: providing services to taxonomists for standard genome sequencing and annotation.</title>
        <authorList>
            <consortium name="The Broad Institute Genomics Platform"/>
            <consortium name="The Broad Institute Genome Sequencing Center for Infectious Disease"/>
            <person name="Wu L."/>
            <person name="Ma J."/>
        </authorList>
    </citation>
    <scope>NUCLEOTIDE SEQUENCE [LARGE SCALE GENOMIC DNA]</scope>
    <source>
        <strain evidence="3">JCM 10696</strain>
    </source>
</reference>
<dbReference type="PANTHER" id="PTHR48228:SF5">
    <property type="entry name" value="ALPHA-METHYLACYL-COA RACEMASE"/>
    <property type="match status" value="1"/>
</dbReference>
<accession>A0ABP4BKJ4</accession>